<evidence type="ECO:0000313" key="3">
    <source>
        <dbReference type="Proteomes" id="UP000325672"/>
    </source>
</evidence>
<dbReference type="RefSeq" id="XP_031918655.1">
    <property type="nucleotide sequence ID" value="XM_032053317.1"/>
</dbReference>
<organism evidence="2 3">
    <name type="scientific">Aspergillus pseudotamarii</name>
    <dbReference type="NCBI Taxonomy" id="132259"/>
    <lineage>
        <taxon>Eukaryota</taxon>
        <taxon>Fungi</taxon>
        <taxon>Dikarya</taxon>
        <taxon>Ascomycota</taxon>
        <taxon>Pezizomycotina</taxon>
        <taxon>Eurotiomycetes</taxon>
        <taxon>Eurotiomycetidae</taxon>
        <taxon>Eurotiales</taxon>
        <taxon>Aspergillaceae</taxon>
        <taxon>Aspergillus</taxon>
        <taxon>Aspergillus subgen. Circumdati</taxon>
    </lineage>
</organism>
<dbReference type="Proteomes" id="UP000325672">
    <property type="component" value="Unassembled WGS sequence"/>
</dbReference>
<dbReference type="OrthoDB" id="10280374at2759"/>
<sequence length="97" mass="10319">MAMHFIHGNTIRGNSKPAIPGQRAKSSSHTAVGLTAPLVARGSAASIASLGTLGCRRLPDLSKNENKFNVLTSPLERRGFSFDSAPCLVRRRFAASI</sequence>
<proteinExistence type="predicted"/>
<reference evidence="2 3" key="1">
    <citation type="submission" date="2019-04" db="EMBL/GenBank/DDBJ databases">
        <title>Friends and foes A comparative genomics study of 23 Aspergillus species from section Flavi.</title>
        <authorList>
            <consortium name="DOE Joint Genome Institute"/>
            <person name="Kjaerbolling I."/>
            <person name="Vesth T."/>
            <person name="Frisvad J.C."/>
            <person name="Nybo J.L."/>
            <person name="Theobald S."/>
            <person name="Kildgaard S."/>
            <person name="Isbrandt T."/>
            <person name="Kuo A."/>
            <person name="Sato A."/>
            <person name="Lyhne E.K."/>
            <person name="Kogle M.E."/>
            <person name="Wiebenga A."/>
            <person name="Kun R.S."/>
            <person name="Lubbers R.J."/>
            <person name="Makela M.R."/>
            <person name="Barry K."/>
            <person name="Chovatia M."/>
            <person name="Clum A."/>
            <person name="Daum C."/>
            <person name="Haridas S."/>
            <person name="He G."/>
            <person name="LaButti K."/>
            <person name="Lipzen A."/>
            <person name="Mondo S."/>
            <person name="Riley R."/>
            <person name="Salamov A."/>
            <person name="Simmons B.A."/>
            <person name="Magnuson J.K."/>
            <person name="Henrissat B."/>
            <person name="Mortensen U.H."/>
            <person name="Larsen T.O."/>
            <person name="Devries R.P."/>
            <person name="Grigoriev I.V."/>
            <person name="Machida M."/>
            <person name="Baker S.E."/>
            <person name="Andersen M.R."/>
        </authorList>
    </citation>
    <scope>NUCLEOTIDE SEQUENCE [LARGE SCALE GENOMIC DNA]</scope>
    <source>
        <strain evidence="2 3">CBS 117625</strain>
    </source>
</reference>
<name>A0A5N6T8G3_ASPPS</name>
<keyword evidence="3" id="KW-1185">Reference proteome</keyword>
<evidence type="ECO:0000313" key="2">
    <source>
        <dbReference type="EMBL" id="KAE8142592.1"/>
    </source>
</evidence>
<protein>
    <submittedName>
        <fullName evidence="2">Uncharacterized protein</fullName>
    </submittedName>
</protein>
<accession>A0A5N6T8G3</accession>
<dbReference type="AlphaFoldDB" id="A0A5N6T8G3"/>
<dbReference type="EMBL" id="ML743554">
    <property type="protein sequence ID" value="KAE8142592.1"/>
    <property type="molecule type" value="Genomic_DNA"/>
</dbReference>
<gene>
    <name evidence="2" type="ORF">BDV38DRAFT_235229</name>
</gene>
<evidence type="ECO:0000256" key="1">
    <source>
        <dbReference type="SAM" id="MobiDB-lite"/>
    </source>
</evidence>
<feature type="region of interest" description="Disordered" evidence="1">
    <location>
        <begin position="1"/>
        <end position="27"/>
    </location>
</feature>
<dbReference type="GeneID" id="43637527"/>